<dbReference type="OrthoDB" id="6611240at2759"/>
<keyword evidence="3" id="KW-1185">Reference proteome</keyword>
<dbReference type="Pfam" id="PF05699">
    <property type="entry name" value="Dimer_Tnp_hAT"/>
    <property type="match status" value="1"/>
</dbReference>
<reference evidence="2" key="1">
    <citation type="submission" date="2021-02" db="EMBL/GenBank/DDBJ databases">
        <authorList>
            <person name="Nowell W R."/>
        </authorList>
    </citation>
    <scope>NUCLEOTIDE SEQUENCE</scope>
    <source>
        <strain evidence="2">Ploen Becks lab</strain>
    </source>
</reference>
<sequence length="359" mass="41784">AVLEAFSVLYEPIVLSLETLSDKGIFEPKTVSEANGLLNYVSSFECLITSEVVLKILSITKVYCDFLQSKELNLTQFHKMTQLVFKTLEKFKTGSNFNTLYENVLIKAKDLEIFVPENVRLSGRGSKVEPTKEYFKVRLFDQSIEYLLGEIKERILNESSELISAFGIFQKENLSNPSEAKRHIQFLVNFYGVDDEDVSGNFDLVFNEYKYFANWILKMEKIENLTHDEFSNLRLVDSDDEEEFDFILSDIKKSRYKFNFFDLSEMYKILSKERMENSFPNVFNLICICLVFALSSNSCERSFSPLRLIKSYLRSTMKQDRLSALAIIRLNKDIIIDVGKILDDFGKAKKRRIYLLFLD</sequence>
<proteinExistence type="predicted"/>
<comment type="caution">
    <text evidence="2">The sequence shown here is derived from an EMBL/GenBank/DDBJ whole genome shotgun (WGS) entry which is preliminary data.</text>
</comment>
<dbReference type="InterPro" id="IPR008906">
    <property type="entry name" value="HATC_C_dom"/>
</dbReference>
<evidence type="ECO:0000313" key="3">
    <source>
        <dbReference type="Proteomes" id="UP000663879"/>
    </source>
</evidence>
<evidence type="ECO:0000313" key="2">
    <source>
        <dbReference type="EMBL" id="CAF1040810.1"/>
    </source>
</evidence>
<accession>A0A814JRE2</accession>
<dbReference type="InterPro" id="IPR012337">
    <property type="entry name" value="RNaseH-like_sf"/>
</dbReference>
<dbReference type="Proteomes" id="UP000663879">
    <property type="component" value="Unassembled WGS sequence"/>
</dbReference>
<feature type="non-terminal residue" evidence="2">
    <location>
        <position position="1"/>
    </location>
</feature>
<protein>
    <recommendedName>
        <fullName evidence="1">HAT C-terminal dimerisation domain-containing protein</fullName>
    </recommendedName>
</protein>
<organism evidence="2 3">
    <name type="scientific">Brachionus calyciflorus</name>
    <dbReference type="NCBI Taxonomy" id="104777"/>
    <lineage>
        <taxon>Eukaryota</taxon>
        <taxon>Metazoa</taxon>
        <taxon>Spiralia</taxon>
        <taxon>Gnathifera</taxon>
        <taxon>Rotifera</taxon>
        <taxon>Eurotatoria</taxon>
        <taxon>Monogononta</taxon>
        <taxon>Pseudotrocha</taxon>
        <taxon>Ploima</taxon>
        <taxon>Brachionidae</taxon>
        <taxon>Brachionus</taxon>
    </lineage>
</organism>
<dbReference type="PANTHER" id="PTHR46289:SF17">
    <property type="entry name" value="HAT C-TERMINAL DIMERISATION DOMAIN-CONTAINING PROTEIN"/>
    <property type="match status" value="1"/>
</dbReference>
<dbReference type="EMBL" id="CAJNOC010005038">
    <property type="protein sequence ID" value="CAF1040810.1"/>
    <property type="molecule type" value="Genomic_DNA"/>
</dbReference>
<dbReference type="AlphaFoldDB" id="A0A814JRE2"/>
<dbReference type="PANTHER" id="PTHR46289">
    <property type="entry name" value="52 KDA REPRESSOR OF THE INHIBITOR OF THE PROTEIN KINASE-LIKE PROTEIN-RELATED"/>
    <property type="match status" value="1"/>
</dbReference>
<feature type="domain" description="HAT C-terminal dimerisation" evidence="1">
    <location>
        <begin position="261"/>
        <end position="333"/>
    </location>
</feature>
<dbReference type="InterPro" id="IPR052958">
    <property type="entry name" value="IFN-induced_PKR_regulator"/>
</dbReference>
<dbReference type="GO" id="GO:0046983">
    <property type="term" value="F:protein dimerization activity"/>
    <property type="evidence" value="ECO:0007669"/>
    <property type="project" value="InterPro"/>
</dbReference>
<name>A0A814JRE2_9BILA</name>
<dbReference type="SUPFAM" id="SSF53098">
    <property type="entry name" value="Ribonuclease H-like"/>
    <property type="match status" value="1"/>
</dbReference>
<evidence type="ECO:0000259" key="1">
    <source>
        <dbReference type="Pfam" id="PF05699"/>
    </source>
</evidence>
<gene>
    <name evidence="2" type="ORF">OXX778_LOCUS18340</name>
</gene>